<evidence type="ECO:0000313" key="6">
    <source>
        <dbReference type="Proteomes" id="UP000198281"/>
    </source>
</evidence>
<organism evidence="5 6">
    <name type="scientific">Edaphosphingomonas laterariae</name>
    <dbReference type="NCBI Taxonomy" id="861865"/>
    <lineage>
        <taxon>Bacteria</taxon>
        <taxon>Pseudomonadati</taxon>
        <taxon>Pseudomonadota</taxon>
        <taxon>Alphaproteobacteria</taxon>
        <taxon>Sphingomonadales</taxon>
        <taxon>Rhizorhabdaceae</taxon>
        <taxon>Edaphosphingomonas</taxon>
    </lineage>
</organism>
<feature type="transmembrane region" description="Helical" evidence="3">
    <location>
        <begin position="240"/>
        <end position="261"/>
    </location>
</feature>
<feature type="domain" description="Bacterial sugar transferase" evidence="4">
    <location>
        <begin position="235"/>
        <end position="423"/>
    </location>
</feature>
<reference evidence="6" key="1">
    <citation type="submission" date="2017-06" db="EMBL/GenBank/DDBJ databases">
        <authorList>
            <person name="Varghese N."/>
            <person name="Submissions S."/>
        </authorList>
    </citation>
    <scope>NUCLEOTIDE SEQUENCE [LARGE SCALE GENOMIC DNA]</scope>
    <source>
        <strain evidence="6">LNB2</strain>
    </source>
</reference>
<dbReference type="OrthoDB" id="9808602at2"/>
<keyword evidence="2" id="KW-0270">Exopolysaccharide synthesis</keyword>
<dbReference type="Proteomes" id="UP000198281">
    <property type="component" value="Unassembled WGS sequence"/>
</dbReference>
<accession>A0A239JX39</accession>
<name>A0A239JX39_9SPHN</name>
<evidence type="ECO:0000256" key="3">
    <source>
        <dbReference type="SAM" id="Phobius"/>
    </source>
</evidence>
<dbReference type="GO" id="GO:0000271">
    <property type="term" value="P:polysaccharide biosynthetic process"/>
    <property type="evidence" value="ECO:0007669"/>
    <property type="project" value="UniProtKB-KW"/>
</dbReference>
<evidence type="ECO:0000313" key="5">
    <source>
        <dbReference type="EMBL" id="SNT10239.1"/>
    </source>
</evidence>
<keyword evidence="6" id="KW-1185">Reference proteome</keyword>
<evidence type="ECO:0000256" key="1">
    <source>
        <dbReference type="ARBA" id="ARBA00006464"/>
    </source>
</evidence>
<keyword evidence="3" id="KW-1133">Transmembrane helix</keyword>
<feature type="transmembrane region" description="Helical" evidence="3">
    <location>
        <begin position="81"/>
        <end position="104"/>
    </location>
</feature>
<feature type="transmembrane region" description="Helical" evidence="3">
    <location>
        <begin position="48"/>
        <end position="69"/>
    </location>
</feature>
<proteinExistence type="inferred from homology"/>
<gene>
    <name evidence="5" type="ORF">SAMN06295912_1418</name>
</gene>
<keyword evidence="3" id="KW-0472">Membrane</keyword>
<evidence type="ECO:0000259" key="4">
    <source>
        <dbReference type="Pfam" id="PF02397"/>
    </source>
</evidence>
<dbReference type="AlphaFoldDB" id="A0A239JX39"/>
<dbReference type="RefSeq" id="WP_089221162.1">
    <property type="nucleotide sequence ID" value="NZ_FZOS01000041.1"/>
</dbReference>
<dbReference type="InterPro" id="IPR003362">
    <property type="entry name" value="Bact_transf"/>
</dbReference>
<dbReference type="GO" id="GO:0016780">
    <property type="term" value="F:phosphotransferase activity, for other substituted phosphate groups"/>
    <property type="evidence" value="ECO:0007669"/>
    <property type="project" value="TreeGrafter"/>
</dbReference>
<feature type="transmembrane region" description="Helical" evidence="3">
    <location>
        <begin position="110"/>
        <end position="129"/>
    </location>
</feature>
<protein>
    <submittedName>
        <fullName evidence="5">Sugar transferase involved in LPS biosynthesis (Colanic, teichoic acid)</fullName>
    </submittedName>
</protein>
<dbReference type="Pfam" id="PF02397">
    <property type="entry name" value="Bac_transf"/>
    <property type="match status" value="1"/>
</dbReference>
<dbReference type="PANTHER" id="PTHR30576">
    <property type="entry name" value="COLANIC BIOSYNTHESIS UDP-GLUCOSE LIPID CARRIER TRANSFERASE"/>
    <property type="match status" value="1"/>
</dbReference>
<comment type="similarity">
    <text evidence="1">Belongs to the bacterial sugar transferase family.</text>
</comment>
<evidence type="ECO:0000256" key="2">
    <source>
        <dbReference type="ARBA" id="ARBA00023169"/>
    </source>
</evidence>
<feature type="transmembrane region" description="Helical" evidence="3">
    <location>
        <begin position="21"/>
        <end position="42"/>
    </location>
</feature>
<dbReference type="EMBL" id="FZOS01000041">
    <property type="protein sequence ID" value="SNT10239.1"/>
    <property type="molecule type" value="Genomic_DNA"/>
</dbReference>
<dbReference type="PANTHER" id="PTHR30576:SF0">
    <property type="entry name" value="UNDECAPRENYL-PHOSPHATE N-ACETYLGALACTOSAMINYL 1-PHOSPHATE TRANSFERASE-RELATED"/>
    <property type="match status" value="1"/>
</dbReference>
<keyword evidence="3" id="KW-0812">Transmembrane</keyword>
<sequence length="429" mass="48356">MERQVIASPSRDLAILSRLRLQLAVLWLVAVLLPGAYVYAGFITAESYQAIFNSVVAATLACFVGLISLRRVNAFPGVRSYAFILPSLAVAYGVALVLIFGLRLAYSRSVLTASFVLAVLTTFALIYVADRWTKLLLFIVPGGDAISLKEVSGVDCKIMNNSTLPESNTSIIVADFRHSHDGEWERVLARAAIRGMWVYHSKLIMESLTGKVNIEHLSENNFGSLLPNMAYSKFKRISDIILCIISIPLLFIPMAAMAILIKLDSDGPVIFRQSRVGYRGETFEMFKFRTMRPREVAADENARIQDAMTKSDDDRITRIGRFLRRTRLDELPQILNILRGEMSWIGPRPEAVPLSKWYEQEIPFYSYRHIIRPGISGWAQVHQGHVTDLDSINEKLAYDFYYVKYFSAWLDIVIALRTIPTMIGGFGAR</sequence>
<keyword evidence="5" id="KW-0808">Transferase</keyword>